<gene>
    <name evidence="10" type="ORF">A2519_12125</name>
</gene>
<dbReference type="PANTHER" id="PTHR30330">
    <property type="entry name" value="AGSS FAMILY TRANSPORTER, SODIUM-ALANINE"/>
    <property type="match status" value="1"/>
</dbReference>
<feature type="transmembrane region" description="Helical" evidence="9">
    <location>
        <begin position="213"/>
        <end position="234"/>
    </location>
</feature>
<protein>
    <submittedName>
        <fullName evidence="10">Transporter</fullName>
    </submittedName>
</protein>
<keyword evidence="8 9" id="KW-0472">Membrane</keyword>
<comment type="similarity">
    <text evidence="2 9">Belongs to the alanine or glycine:cation symporter (AGCS) (TC 2.A.25) family.</text>
</comment>
<keyword evidence="6 9" id="KW-0769">Symport</keyword>
<evidence type="ECO:0000256" key="6">
    <source>
        <dbReference type="ARBA" id="ARBA00022847"/>
    </source>
</evidence>
<dbReference type="Pfam" id="PF01235">
    <property type="entry name" value="Na_Ala_symp"/>
    <property type="match status" value="1"/>
</dbReference>
<organism evidence="10 11">
    <name type="scientific">Candidatus Raymondbacteria bacterium RIFOXYD12_FULL_49_13</name>
    <dbReference type="NCBI Taxonomy" id="1817890"/>
    <lineage>
        <taxon>Bacteria</taxon>
        <taxon>Raymondiibacteriota</taxon>
    </lineage>
</organism>
<sequence>MLEAVSRLFSGISDLVWGPPMLALLVGTHLFLTVRLCGVQFRGLLHALWLAFVKRGEKDSEAGDISHFQALMTALAATVGTGNIAGVATAIAAGGPGALFWMWMTGLFGMASKYAEAVLAVKFRTTNDRGEMSGGPMYYITRGLNIPWLGALFAIFAAIAAFGIGNMVQSNSVAAGLKDAFAVPPAVTGAILAVLTGLVLLGGIKSIARASSVIVPVMVVVYMTAALVVIIIEWRAIPAVVALIFESAFSPVAAAGGFAGSLVRDAVRFGIARGVFSNESGLGSSPIAAAAAKTKTPTAQALVSMTQTFIDTIIVCSMTGFAILVTNAWQSGKTGAALTNMAFSIALPGAWGGIVVTFGLVLFAYSTLLGWSYYGEKAMEYLLGTRVILPYRVVFILFIFFGAVLKLDLVWSFADSMNGLMALPNLIALLLLSGMVAKETKNYWSKRE</sequence>
<dbReference type="Proteomes" id="UP000179243">
    <property type="component" value="Unassembled WGS sequence"/>
</dbReference>
<dbReference type="NCBIfam" id="TIGR00835">
    <property type="entry name" value="agcS"/>
    <property type="match status" value="1"/>
</dbReference>
<feature type="transmembrane region" description="Helical" evidence="9">
    <location>
        <begin position="393"/>
        <end position="414"/>
    </location>
</feature>
<feature type="transmembrane region" description="Helical" evidence="9">
    <location>
        <begin position="100"/>
        <end position="123"/>
    </location>
</feature>
<evidence type="ECO:0000256" key="4">
    <source>
        <dbReference type="ARBA" id="ARBA00022475"/>
    </source>
</evidence>
<keyword evidence="7 9" id="KW-1133">Transmembrane helix</keyword>
<evidence type="ECO:0000256" key="9">
    <source>
        <dbReference type="RuleBase" id="RU363064"/>
    </source>
</evidence>
<accession>A0A1F7F765</accession>
<feature type="transmembrane region" description="Helical" evidence="9">
    <location>
        <begin position="349"/>
        <end position="373"/>
    </location>
</feature>
<evidence type="ECO:0000256" key="5">
    <source>
        <dbReference type="ARBA" id="ARBA00022692"/>
    </source>
</evidence>
<reference evidence="10 11" key="1">
    <citation type="journal article" date="2016" name="Nat. Commun.">
        <title>Thousands of microbial genomes shed light on interconnected biogeochemical processes in an aquifer system.</title>
        <authorList>
            <person name="Anantharaman K."/>
            <person name="Brown C.T."/>
            <person name="Hug L.A."/>
            <person name="Sharon I."/>
            <person name="Castelle C.J."/>
            <person name="Probst A.J."/>
            <person name="Thomas B.C."/>
            <person name="Singh A."/>
            <person name="Wilkins M.J."/>
            <person name="Karaoz U."/>
            <person name="Brodie E.L."/>
            <person name="Williams K.H."/>
            <person name="Hubbard S.S."/>
            <person name="Banfield J.F."/>
        </authorList>
    </citation>
    <scope>NUCLEOTIDE SEQUENCE [LARGE SCALE GENOMIC DNA]</scope>
</reference>
<dbReference type="GO" id="GO:0005886">
    <property type="term" value="C:plasma membrane"/>
    <property type="evidence" value="ECO:0007669"/>
    <property type="project" value="UniProtKB-SubCell"/>
</dbReference>
<name>A0A1F7F765_UNCRA</name>
<feature type="transmembrane region" description="Helical" evidence="9">
    <location>
        <begin position="144"/>
        <end position="168"/>
    </location>
</feature>
<evidence type="ECO:0000256" key="7">
    <source>
        <dbReference type="ARBA" id="ARBA00022989"/>
    </source>
</evidence>
<dbReference type="PRINTS" id="PR00175">
    <property type="entry name" value="NAALASMPORT"/>
</dbReference>
<evidence type="ECO:0000256" key="8">
    <source>
        <dbReference type="ARBA" id="ARBA00023136"/>
    </source>
</evidence>
<comment type="caution">
    <text evidence="10">The sequence shown here is derived from an EMBL/GenBank/DDBJ whole genome shotgun (WGS) entry which is preliminary data.</text>
</comment>
<evidence type="ECO:0000256" key="1">
    <source>
        <dbReference type="ARBA" id="ARBA00004651"/>
    </source>
</evidence>
<feature type="transmembrane region" description="Helical" evidence="9">
    <location>
        <begin position="240"/>
        <end position="263"/>
    </location>
</feature>
<dbReference type="AlphaFoldDB" id="A0A1F7F765"/>
<dbReference type="GO" id="GO:0005283">
    <property type="term" value="F:amino acid:sodium symporter activity"/>
    <property type="evidence" value="ECO:0007669"/>
    <property type="project" value="InterPro"/>
</dbReference>
<dbReference type="InterPro" id="IPR001463">
    <property type="entry name" value="Na/Ala_symport"/>
</dbReference>
<proteinExistence type="inferred from homology"/>
<evidence type="ECO:0000256" key="3">
    <source>
        <dbReference type="ARBA" id="ARBA00022448"/>
    </source>
</evidence>
<evidence type="ECO:0000256" key="2">
    <source>
        <dbReference type="ARBA" id="ARBA00009261"/>
    </source>
</evidence>
<dbReference type="PANTHER" id="PTHR30330:SF3">
    <property type="entry name" value="TRANSCRIPTIONAL REGULATOR, LRP FAMILY"/>
    <property type="match status" value="1"/>
</dbReference>
<keyword evidence="3 9" id="KW-0813">Transport</keyword>
<feature type="transmembrane region" description="Helical" evidence="9">
    <location>
        <begin position="20"/>
        <end position="53"/>
    </location>
</feature>
<feature type="transmembrane region" description="Helical" evidence="9">
    <location>
        <begin position="180"/>
        <end position="201"/>
    </location>
</feature>
<feature type="transmembrane region" description="Helical" evidence="9">
    <location>
        <begin position="420"/>
        <end position="437"/>
    </location>
</feature>
<keyword evidence="4 9" id="KW-1003">Cell membrane</keyword>
<keyword evidence="5 9" id="KW-0812">Transmembrane</keyword>
<feature type="transmembrane region" description="Helical" evidence="9">
    <location>
        <begin position="309"/>
        <end position="329"/>
    </location>
</feature>
<dbReference type="FunFam" id="1.20.1740.10:FF:000004">
    <property type="entry name" value="Sodium:alanine symporter family protein"/>
    <property type="match status" value="1"/>
</dbReference>
<comment type="subcellular location">
    <subcellularLocation>
        <location evidence="1 9">Cell membrane</location>
        <topology evidence="1 9">Multi-pass membrane protein</topology>
    </subcellularLocation>
</comment>
<dbReference type="Gene3D" id="1.20.1740.10">
    <property type="entry name" value="Amino acid/polyamine transporter I"/>
    <property type="match status" value="1"/>
</dbReference>
<dbReference type="EMBL" id="MFYX01000107">
    <property type="protein sequence ID" value="OGK02481.1"/>
    <property type="molecule type" value="Genomic_DNA"/>
</dbReference>
<evidence type="ECO:0000313" key="11">
    <source>
        <dbReference type="Proteomes" id="UP000179243"/>
    </source>
</evidence>
<evidence type="ECO:0000313" key="10">
    <source>
        <dbReference type="EMBL" id="OGK02481.1"/>
    </source>
</evidence>
<feature type="transmembrane region" description="Helical" evidence="9">
    <location>
        <begin position="74"/>
        <end position="94"/>
    </location>
</feature>